<sequence>MRSTRRSGLVLAGVVGLAGLGVGATIGPVAASAATSSTTAVGDRVTAITKALAGLVSDGTITQSQADKVASTLSTALPQPPGPGGWGPGRGHGPGRGAELDAAATIIGVTPEQLRTDLQAGKTLAQIAQGRGISQSTLVDKLVAAEKTRIAADVEAGRLTQAQADTIISGLTDRVTKQVTSTRPVGPGGPGGPGGPHGHGPWGEKGTAPAPSGTTAPSAPATPTPSPSGTPT</sequence>
<dbReference type="PROSITE" id="PS51318">
    <property type="entry name" value="TAT"/>
    <property type="match status" value="1"/>
</dbReference>
<feature type="region of interest" description="Disordered" evidence="1">
    <location>
        <begin position="173"/>
        <end position="232"/>
    </location>
</feature>
<feature type="compositionally biased region" description="Gly residues" evidence="1">
    <location>
        <begin position="84"/>
        <end position="96"/>
    </location>
</feature>
<dbReference type="RefSeq" id="WP_130492436.1">
    <property type="nucleotide sequence ID" value="NZ_SGXD01000002.1"/>
</dbReference>
<feature type="compositionally biased region" description="Pro residues" evidence="1">
    <location>
        <begin position="220"/>
        <end position="232"/>
    </location>
</feature>
<feature type="compositionally biased region" description="Gly residues" evidence="1">
    <location>
        <begin position="186"/>
        <end position="203"/>
    </location>
</feature>
<dbReference type="AlphaFoldDB" id="A0A4Q7NSA5"/>
<keyword evidence="3" id="KW-1185">Reference proteome</keyword>
<protein>
    <submittedName>
        <fullName evidence="2">Uncharacterized protein</fullName>
    </submittedName>
</protein>
<dbReference type="EMBL" id="SGXD01000002">
    <property type="protein sequence ID" value="RZS89895.1"/>
    <property type="molecule type" value="Genomic_DNA"/>
</dbReference>
<evidence type="ECO:0000313" key="2">
    <source>
        <dbReference type="EMBL" id="RZS89895.1"/>
    </source>
</evidence>
<gene>
    <name evidence="2" type="ORF">EV189_1674</name>
</gene>
<proteinExistence type="predicted"/>
<dbReference type="OrthoDB" id="5194848at2"/>
<organism evidence="2 3">
    <name type="scientific">Motilibacter rhizosphaerae</name>
    <dbReference type="NCBI Taxonomy" id="598652"/>
    <lineage>
        <taxon>Bacteria</taxon>
        <taxon>Bacillati</taxon>
        <taxon>Actinomycetota</taxon>
        <taxon>Actinomycetes</taxon>
        <taxon>Motilibacterales</taxon>
        <taxon>Motilibacteraceae</taxon>
        <taxon>Motilibacter</taxon>
    </lineage>
</organism>
<dbReference type="Proteomes" id="UP000293638">
    <property type="component" value="Unassembled WGS sequence"/>
</dbReference>
<evidence type="ECO:0000256" key="1">
    <source>
        <dbReference type="SAM" id="MobiDB-lite"/>
    </source>
</evidence>
<reference evidence="2 3" key="1">
    <citation type="submission" date="2019-02" db="EMBL/GenBank/DDBJ databases">
        <title>Genomic Encyclopedia of Type Strains, Phase IV (KMG-IV): sequencing the most valuable type-strain genomes for metagenomic binning, comparative biology and taxonomic classification.</title>
        <authorList>
            <person name="Goeker M."/>
        </authorList>
    </citation>
    <scope>NUCLEOTIDE SEQUENCE [LARGE SCALE GENOMIC DNA]</scope>
    <source>
        <strain evidence="2 3">DSM 45622</strain>
    </source>
</reference>
<comment type="caution">
    <text evidence="2">The sequence shown here is derived from an EMBL/GenBank/DDBJ whole genome shotgun (WGS) entry which is preliminary data.</text>
</comment>
<dbReference type="InterPro" id="IPR006311">
    <property type="entry name" value="TAT_signal"/>
</dbReference>
<name>A0A4Q7NSA5_9ACTN</name>
<accession>A0A4Q7NSA5</accession>
<feature type="region of interest" description="Disordered" evidence="1">
    <location>
        <begin position="76"/>
        <end position="96"/>
    </location>
</feature>
<evidence type="ECO:0000313" key="3">
    <source>
        <dbReference type="Proteomes" id="UP000293638"/>
    </source>
</evidence>
<feature type="compositionally biased region" description="Low complexity" evidence="1">
    <location>
        <begin position="206"/>
        <end position="219"/>
    </location>
</feature>